<dbReference type="PANTHER" id="PTHR43177">
    <property type="entry name" value="PROTEIN NRFC"/>
    <property type="match status" value="1"/>
</dbReference>
<evidence type="ECO:0000259" key="5">
    <source>
        <dbReference type="PROSITE" id="PS51379"/>
    </source>
</evidence>
<dbReference type="Pfam" id="PF13247">
    <property type="entry name" value="Fer4_11"/>
    <property type="match status" value="1"/>
</dbReference>
<feature type="domain" description="4Fe-4S ferredoxin-type" evidence="5">
    <location>
        <begin position="5"/>
        <end position="34"/>
    </location>
</feature>
<evidence type="ECO:0000313" key="6">
    <source>
        <dbReference type="EMBL" id="AEI15879.1"/>
    </source>
</evidence>
<dbReference type="AlphaFoldDB" id="F8E6B2"/>
<dbReference type="SUPFAM" id="SSF54862">
    <property type="entry name" value="4Fe-4S ferredoxins"/>
    <property type="match status" value="1"/>
</dbReference>
<accession>F8E6B2</accession>
<dbReference type="CDD" id="cd16371">
    <property type="entry name" value="DMSOR_beta_like"/>
    <property type="match status" value="1"/>
</dbReference>
<dbReference type="Proteomes" id="UP000006621">
    <property type="component" value="Chromosome"/>
</dbReference>
<organism evidence="6 7">
    <name type="scientific">Flexistipes sinusarabici (strain ATCC 49648 / DSM 4947 / MAS 10)</name>
    <dbReference type="NCBI Taxonomy" id="717231"/>
    <lineage>
        <taxon>Bacteria</taxon>
        <taxon>Pseudomonadati</taxon>
        <taxon>Deferribacterota</taxon>
        <taxon>Deferribacteres</taxon>
        <taxon>Deferribacterales</taxon>
        <taxon>Flexistipitaceae</taxon>
        <taxon>Flexistipes</taxon>
    </lineage>
</organism>
<sequence length="190" mass="21076">MSKQLAFLVDSKKCIGCYSCAMACKNQYHQEPGVKWRDLNPLPGKIYPYRDRAFYSLSCNHCASPVCVSVCPVNAHTKRETDGIVVHDAEKCIYCKACINSCSYGASKDNKVQERAEKCSFCVERIDKGLLPACVQGCPTKALSMIDLDKADSGNIEQYPKGFEKHTKLNPSTRFVFAKTPKLVTSDTDA</sequence>
<reference evidence="6 7" key="1">
    <citation type="journal article" date="2011" name="Stand. Genomic Sci.">
        <title>Genome sequence of the moderately thermophilic halophile Flexistipes sinusarabici strain (MAS10).</title>
        <authorList>
            <person name="Lapidus A."/>
            <person name="Chertkov O."/>
            <person name="Nolan M."/>
            <person name="Lucas S."/>
            <person name="Hammon N."/>
            <person name="Deshpande S."/>
            <person name="Cheng J.F."/>
            <person name="Tapia R."/>
            <person name="Han C."/>
            <person name="Goodwin L."/>
            <person name="Pitluck S."/>
            <person name="Liolios K."/>
            <person name="Pagani I."/>
            <person name="Ivanova N."/>
            <person name="Huntemann M."/>
            <person name="Mavromatis K."/>
            <person name="Mikhailova N."/>
            <person name="Pati A."/>
            <person name="Chen A."/>
            <person name="Palaniappan K."/>
            <person name="Land M."/>
            <person name="Hauser L."/>
            <person name="Brambilla E.M."/>
            <person name="Rohde M."/>
            <person name="Abt B."/>
            <person name="Spring S."/>
            <person name="Goker M."/>
            <person name="Bristow J."/>
            <person name="Eisen J.A."/>
            <person name="Markowitz V."/>
            <person name="Hugenholtz P."/>
            <person name="Kyrpides N.C."/>
            <person name="Klenk H.P."/>
            <person name="Woyke T."/>
        </authorList>
    </citation>
    <scope>NUCLEOTIDE SEQUENCE [LARGE SCALE GENOMIC DNA]</scope>
    <source>
        <strain evidence="7">DSM 4947 / MAS 10</strain>
    </source>
</reference>
<feature type="domain" description="4Fe-4S ferredoxin-type" evidence="5">
    <location>
        <begin position="83"/>
        <end position="112"/>
    </location>
</feature>
<keyword evidence="3" id="KW-0408">Iron</keyword>
<dbReference type="Pfam" id="PF00037">
    <property type="entry name" value="Fer4"/>
    <property type="match status" value="1"/>
</dbReference>
<evidence type="ECO:0000256" key="1">
    <source>
        <dbReference type="ARBA" id="ARBA00022485"/>
    </source>
</evidence>
<dbReference type="STRING" id="717231.Flexsi_2260"/>
<keyword evidence="2" id="KW-0479">Metal-binding</keyword>
<keyword evidence="7" id="KW-1185">Reference proteome</keyword>
<proteinExistence type="predicted"/>
<keyword evidence="1" id="KW-0004">4Fe-4S</keyword>
<dbReference type="GO" id="GO:0051539">
    <property type="term" value="F:4 iron, 4 sulfur cluster binding"/>
    <property type="evidence" value="ECO:0007669"/>
    <property type="project" value="UniProtKB-KW"/>
</dbReference>
<dbReference type="Gene3D" id="3.30.70.20">
    <property type="match status" value="2"/>
</dbReference>
<evidence type="ECO:0000256" key="4">
    <source>
        <dbReference type="ARBA" id="ARBA00023014"/>
    </source>
</evidence>
<protein>
    <submittedName>
        <fullName evidence="6">4Fe-4S ferredoxin iron-sulfur binding domain-containing protein</fullName>
    </submittedName>
</protein>
<dbReference type="KEGG" id="fsi:Flexsi_2260"/>
<dbReference type="InterPro" id="IPR017896">
    <property type="entry name" value="4Fe4S_Fe-S-bd"/>
</dbReference>
<reference evidence="7" key="2">
    <citation type="submission" date="2011-06" db="EMBL/GenBank/DDBJ databases">
        <title>The complete genome of Flexistipes sinusarabici DSM 4947.</title>
        <authorList>
            <person name="Lucas S."/>
            <person name="Han J."/>
            <person name="Lapidus A."/>
            <person name="Bruce D."/>
            <person name="Goodwin L."/>
            <person name="Pitluck S."/>
            <person name="Peters L."/>
            <person name="Kyrpides N."/>
            <person name="Mavromatis K."/>
            <person name="Ivanova N."/>
            <person name="Mikhailova N."/>
            <person name="Chertkov O."/>
            <person name="Detter J.C."/>
            <person name="Tapia R."/>
            <person name="Han C."/>
            <person name="Land M."/>
            <person name="Hauser L."/>
            <person name="Markowitz V."/>
            <person name="Cheng J.-F."/>
            <person name="Hugenholtz P."/>
            <person name="Woyke T."/>
            <person name="Wu D."/>
            <person name="Spring S."/>
            <person name="Schroeder M."/>
            <person name="Brambilla E."/>
            <person name="Klenk H.-P."/>
            <person name="Eisen J.A."/>
        </authorList>
    </citation>
    <scope>NUCLEOTIDE SEQUENCE [LARGE SCALE GENOMIC DNA]</scope>
    <source>
        <strain evidence="7">DSM 4947 / MAS 10</strain>
    </source>
</reference>
<dbReference type="InterPro" id="IPR050954">
    <property type="entry name" value="ET_IronSulfur_Cluster-Binding"/>
</dbReference>
<dbReference type="GO" id="GO:0046872">
    <property type="term" value="F:metal ion binding"/>
    <property type="evidence" value="ECO:0007669"/>
    <property type="project" value="UniProtKB-KW"/>
</dbReference>
<evidence type="ECO:0000313" key="7">
    <source>
        <dbReference type="Proteomes" id="UP000006621"/>
    </source>
</evidence>
<name>F8E6B2_FLESM</name>
<dbReference type="OrthoDB" id="9789030at2"/>
<dbReference type="PROSITE" id="PS51379">
    <property type="entry name" value="4FE4S_FER_2"/>
    <property type="match status" value="2"/>
</dbReference>
<dbReference type="RefSeq" id="WP_013887321.1">
    <property type="nucleotide sequence ID" value="NC_015672.1"/>
</dbReference>
<dbReference type="HOGENOM" id="CLU_043374_2_0_0"/>
<evidence type="ECO:0000256" key="2">
    <source>
        <dbReference type="ARBA" id="ARBA00022723"/>
    </source>
</evidence>
<gene>
    <name evidence="6" type="ordered locus">Flexsi_2260</name>
</gene>
<dbReference type="PANTHER" id="PTHR43177:SF9">
    <property type="entry name" value="PROTEIN NRFC"/>
    <property type="match status" value="1"/>
</dbReference>
<evidence type="ECO:0000256" key="3">
    <source>
        <dbReference type="ARBA" id="ARBA00023004"/>
    </source>
</evidence>
<dbReference type="EMBL" id="CP002858">
    <property type="protein sequence ID" value="AEI15879.1"/>
    <property type="molecule type" value="Genomic_DNA"/>
</dbReference>
<keyword evidence="4" id="KW-0411">Iron-sulfur</keyword>
<dbReference type="eggNOG" id="COG0437">
    <property type="taxonomic scope" value="Bacteria"/>
</dbReference>